<dbReference type="RefSeq" id="WP_071564007.1">
    <property type="nucleotide sequence ID" value="NZ_CAESAQ020000076.1"/>
</dbReference>
<feature type="chain" id="PRO_5044561981" evidence="2">
    <location>
        <begin position="21"/>
        <end position="344"/>
    </location>
</feature>
<evidence type="ECO:0000313" key="5">
    <source>
        <dbReference type="EMBL" id="CAB5501915.1"/>
    </source>
</evidence>
<feature type="signal peptide" evidence="2">
    <location>
        <begin position="1"/>
        <end position="20"/>
    </location>
</feature>
<reference evidence="4 8" key="3">
    <citation type="submission" date="2017-11" db="EMBL/GenBank/DDBJ databases">
        <title>Genome sequence of the bacterial symbiont EPR9N from a vent mussel Bathymodiolus thermophilus.</title>
        <authorList>
            <person name="Won Y.-J."/>
        </authorList>
    </citation>
    <scope>NUCLEOTIDE SEQUENCE [LARGE SCALE GENOMIC DNA]</scope>
    <source>
        <strain evidence="4 8">EPR9N</strain>
    </source>
</reference>
<evidence type="ECO:0000313" key="7">
    <source>
        <dbReference type="Proteomes" id="UP000182798"/>
    </source>
</evidence>
<dbReference type="PANTHER" id="PTHR30163:SF9">
    <property type="entry name" value="MEMBRANE-BOUND LYTIC MUREIN TRANSGLYCOSYLASE B"/>
    <property type="match status" value="1"/>
</dbReference>
<evidence type="ECO:0000313" key="8">
    <source>
        <dbReference type="Proteomes" id="UP000278334"/>
    </source>
</evidence>
<dbReference type="Pfam" id="PF13406">
    <property type="entry name" value="SLT_2"/>
    <property type="match status" value="1"/>
</dbReference>
<dbReference type="AlphaFoldDB" id="A0A1J5UL01"/>
<evidence type="ECO:0000313" key="6">
    <source>
        <dbReference type="EMBL" id="OIR24935.1"/>
    </source>
</evidence>
<feature type="domain" description="Transglycosylase SLT" evidence="3">
    <location>
        <begin position="34"/>
        <end position="329"/>
    </location>
</feature>
<dbReference type="Proteomes" id="UP000643672">
    <property type="component" value="Unassembled WGS sequence"/>
</dbReference>
<dbReference type="EMBL" id="MIQH01000464">
    <property type="protein sequence ID" value="OIR24935.1"/>
    <property type="molecule type" value="Genomic_DNA"/>
</dbReference>
<dbReference type="EMBL" id="CP024634">
    <property type="protein sequence ID" value="AYQ56571.1"/>
    <property type="molecule type" value="Genomic_DNA"/>
</dbReference>
<dbReference type="GO" id="GO:0009253">
    <property type="term" value="P:peptidoglycan catabolic process"/>
    <property type="evidence" value="ECO:0007669"/>
    <property type="project" value="TreeGrafter"/>
</dbReference>
<feature type="active site" evidence="1">
    <location>
        <position position="134"/>
    </location>
</feature>
<reference evidence="7" key="1">
    <citation type="submission" date="2016-09" db="EMBL/GenBank/DDBJ databases">
        <title>Genome Sequence of Bathymodiolus thermophilus sulfur-oxidizing gill endosymbiont.</title>
        <authorList>
            <person name="Ponnudurai R."/>
            <person name="Kleiner M."/>
            <person name="Sayavedra L."/>
            <person name="Thuermer A."/>
            <person name="Felbeck H."/>
            <person name="Schlueter R."/>
            <person name="Schweder T."/>
            <person name="Markert S."/>
        </authorList>
    </citation>
    <scope>NUCLEOTIDE SEQUENCE [LARGE SCALE GENOMIC DNA]</scope>
    <source>
        <strain evidence="7">BAT/CrabSpa'14</strain>
    </source>
</reference>
<evidence type="ECO:0000259" key="3">
    <source>
        <dbReference type="Pfam" id="PF13406"/>
    </source>
</evidence>
<accession>A0A1J5UL01</accession>
<evidence type="ECO:0000313" key="4">
    <source>
        <dbReference type="EMBL" id="AYQ56571.1"/>
    </source>
</evidence>
<dbReference type="Gene3D" id="1.10.8.350">
    <property type="entry name" value="Bacterial muramidase"/>
    <property type="match status" value="1"/>
</dbReference>
<dbReference type="GO" id="GO:0008933">
    <property type="term" value="F:peptidoglycan lytic transglycosylase activity"/>
    <property type="evidence" value="ECO:0007669"/>
    <property type="project" value="TreeGrafter"/>
</dbReference>
<proteinExistence type="predicted"/>
<evidence type="ECO:0000256" key="2">
    <source>
        <dbReference type="SAM" id="SignalP"/>
    </source>
</evidence>
<dbReference type="EMBL" id="CAESAQ020000076">
    <property type="protein sequence ID" value="CAB5501915.1"/>
    <property type="molecule type" value="Genomic_DNA"/>
</dbReference>
<reference evidence="5 9" key="4">
    <citation type="submission" date="2020-05" db="EMBL/GenBank/DDBJ databases">
        <authorList>
            <person name="Petersen J."/>
            <person name="Sayavedra L."/>
        </authorList>
    </citation>
    <scope>NUCLEOTIDE SEQUENCE [LARGE SCALE GENOMIC DNA]</scope>
    <source>
        <strain evidence="5">B thermophilus SOXS</strain>
    </source>
</reference>
<dbReference type="InterPro" id="IPR023346">
    <property type="entry name" value="Lysozyme-like_dom_sf"/>
</dbReference>
<evidence type="ECO:0000256" key="1">
    <source>
        <dbReference type="PIRSR" id="PIRSR611757-1"/>
    </source>
</evidence>
<dbReference type="Gene3D" id="1.10.530.10">
    <property type="match status" value="1"/>
</dbReference>
<dbReference type="CDD" id="cd13399">
    <property type="entry name" value="Slt35-like"/>
    <property type="match status" value="1"/>
</dbReference>
<keyword evidence="2" id="KW-0732">Signal</keyword>
<reference evidence="6" key="2">
    <citation type="journal article" date="2017" name="Stand. Genomic Sci.">
        <title>Genome sequence of the sulfur-oxidizing Bathymodiolus thermophilus gill endosymbiont.</title>
        <authorList>
            <person name="Ponnudurai R."/>
            <person name="Sayavedra L."/>
            <person name="Kleiner M."/>
            <person name="Heiden S.E."/>
            <person name="Thurmer A."/>
            <person name="Felbeck H."/>
            <person name="Schluter R."/>
            <person name="Sievert S.M."/>
            <person name="Daniel R."/>
            <person name="Schweder T."/>
            <person name="Markert S."/>
        </authorList>
    </citation>
    <scope>NUCLEOTIDE SEQUENCE</scope>
    <source>
        <strain evidence="6">BAT/CrabSpa'14</strain>
    </source>
</reference>
<dbReference type="SUPFAM" id="SSF53955">
    <property type="entry name" value="Lysozyme-like"/>
    <property type="match status" value="1"/>
</dbReference>
<evidence type="ECO:0000313" key="9">
    <source>
        <dbReference type="Proteomes" id="UP000643672"/>
    </source>
</evidence>
<dbReference type="PANTHER" id="PTHR30163">
    <property type="entry name" value="MEMBRANE-BOUND LYTIC MUREIN TRANSGLYCOSYLASE B"/>
    <property type="match status" value="1"/>
</dbReference>
<sequence>MKKSILLLLFLTLISSNCLSLEGKKLPATSFKITQKFIEKMVKKHDFDRDKLQFLFSTIGFIVADNSAKDKQVKKAKRISRPTMSWDKYRDLFITEHRIQDGIKFWQDNLKALERAEQTYHVPAEVIVAILGMETDYGNKKGTHPTFETLVKRSFGNYRRRTFYQKELEQFLLLTRENSINPLSVNGSYAGAMGFPQFIASSYRYYAVDFNQDGKVDLFSNPVDAIGSIANYFDKHHWHDFGEIARPITLKSQHLKHAKRSNSKPKKNAKYWRNKGFEIDQDIDNKTKLAFIRLPQKKVDETWLTFWNFYILTRYNHDNRYAMVASQLSAKLKQQFTSLNTKKL</sequence>
<protein>
    <submittedName>
        <fullName evidence="4 6">Lytic murein transglycosylase B</fullName>
    </submittedName>
</protein>
<dbReference type="NCBIfam" id="TIGR02282">
    <property type="entry name" value="MltB"/>
    <property type="match status" value="1"/>
</dbReference>
<name>A0A1J5UL01_9GAMM</name>
<dbReference type="InterPro" id="IPR011757">
    <property type="entry name" value="Lytic_transglycosylase_MltB"/>
</dbReference>
<dbReference type="Proteomes" id="UP000278334">
    <property type="component" value="Chromosome"/>
</dbReference>
<dbReference type="Proteomes" id="UP000182798">
    <property type="component" value="Unassembled WGS sequence"/>
</dbReference>
<keyword evidence="9" id="KW-1185">Reference proteome</keyword>
<organism evidence="6 7">
    <name type="scientific">Bathymodiolus thermophilus thioautotrophic gill symbiont</name>
    <dbReference type="NCBI Taxonomy" id="2360"/>
    <lineage>
        <taxon>Bacteria</taxon>
        <taxon>Pseudomonadati</taxon>
        <taxon>Pseudomonadota</taxon>
        <taxon>Gammaproteobacteria</taxon>
        <taxon>sulfur-oxidizing symbionts</taxon>
    </lineage>
</organism>
<dbReference type="OrthoDB" id="9772911at2"/>
<dbReference type="InterPro" id="IPR043426">
    <property type="entry name" value="MltB-like"/>
</dbReference>
<gene>
    <name evidence="6" type="ORF">BGC33_12190</name>
    <name evidence="4" type="ORF">MS2017_0849</name>
    <name evidence="5" type="ORF">THERMOS_1479</name>
</gene>
<dbReference type="KEGG" id="bthg:MS2017_0849"/>
<dbReference type="InterPro" id="IPR031304">
    <property type="entry name" value="SLT_2"/>
</dbReference>